<comment type="cofactor">
    <cofactor evidence="1 6">
        <name>heme</name>
        <dbReference type="ChEBI" id="CHEBI:30413"/>
    </cofactor>
</comment>
<keyword evidence="7" id="KW-0812">Transmembrane</keyword>
<dbReference type="Pfam" id="PF00067">
    <property type="entry name" value="p450"/>
    <property type="match status" value="1"/>
</dbReference>
<evidence type="ECO:0000313" key="8">
    <source>
        <dbReference type="EMBL" id="KAK0522225.1"/>
    </source>
</evidence>
<keyword evidence="7" id="KW-0472">Membrane</keyword>
<accession>A0AAN6G734</accession>
<dbReference type="InterPro" id="IPR050121">
    <property type="entry name" value="Cytochrome_P450_monoxygenase"/>
</dbReference>
<keyword evidence="9" id="KW-1185">Reference proteome</keyword>
<evidence type="ECO:0000256" key="2">
    <source>
        <dbReference type="ARBA" id="ARBA00010617"/>
    </source>
</evidence>
<dbReference type="SUPFAM" id="SSF48264">
    <property type="entry name" value="Cytochrome P450"/>
    <property type="match status" value="1"/>
</dbReference>
<evidence type="ECO:0000256" key="4">
    <source>
        <dbReference type="ARBA" id="ARBA00023002"/>
    </source>
</evidence>
<dbReference type="GO" id="GO:0020037">
    <property type="term" value="F:heme binding"/>
    <property type="evidence" value="ECO:0007669"/>
    <property type="project" value="InterPro"/>
</dbReference>
<dbReference type="PRINTS" id="PR00465">
    <property type="entry name" value="EP450IV"/>
</dbReference>
<dbReference type="InterPro" id="IPR036396">
    <property type="entry name" value="Cyt_P450_sf"/>
</dbReference>
<feature type="transmembrane region" description="Helical" evidence="7">
    <location>
        <begin position="17"/>
        <end position="40"/>
    </location>
</feature>
<dbReference type="PRINTS" id="PR00385">
    <property type="entry name" value="P450"/>
</dbReference>
<reference evidence="8" key="1">
    <citation type="journal article" date="2023" name="PhytoFront">
        <title>Draft Genome Resources of Seven Strains of Tilletia horrida, Causal Agent of Kernel Smut of Rice.</title>
        <authorList>
            <person name="Khanal S."/>
            <person name="Antony Babu S."/>
            <person name="Zhou X.G."/>
        </authorList>
    </citation>
    <scope>NUCLEOTIDE SEQUENCE</scope>
    <source>
        <strain evidence="8">TX3</strain>
    </source>
</reference>
<evidence type="ECO:0000256" key="1">
    <source>
        <dbReference type="ARBA" id="ARBA00001971"/>
    </source>
</evidence>
<sequence length="578" mass="63986">MVATFQLDLTPGNLFRVSAAILCLLGVTKVLFAIHAFIFAPRRVSHLPGTGVQHWFFGTWDHSPLMRGTFVHRLQELIDRHGRIAHFVEVGRKPAIVVADHAAFTHVLLKEAMPKAPRSIRIIRRHIGRGLLGEMGDVHRRQRKVASPAFSQEAVEAMSRTIIRLADRLVDNIDKLIAPGETPLLNMSAHWTKYTLDVIGRVGFDFDFGALTDAQCTPLEAAYSRMNGLLATGTLFATLRLEYDIMEPLGRLLGIKEQLELDASKKVVDEIGRTLIAKARARYERMHEGKTGVEDDAAEDEDGMYGQDLLSLMTLSNMDSDLKPSQRLSDAELSAMLPTIIIAGHETTAHSLAWASYALTRHGHGLEVQKRLRDELRESDGSWRAGAGAIDELVYLDAVAREVLRLHSPIRFMGRRCPADTWLPLDRPILQNGTLTTRVFVPKDVLLVLHLHHMNTDPEVWGPDGRSFRPERWLPETHEHARLAGAPDASTPPPHVKAVWSSLASFGMGRASCIGRRVAVTEFKIGLAAMLSSFELLPASDTPGAGPEIGYLSPITSQPIVLGEEAAGTQMPVRLRRL</sequence>
<dbReference type="GO" id="GO:0005506">
    <property type="term" value="F:iron ion binding"/>
    <property type="evidence" value="ECO:0007669"/>
    <property type="project" value="InterPro"/>
</dbReference>
<keyword evidence="6" id="KW-0349">Heme</keyword>
<comment type="caution">
    <text evidence="8">The sequence shown here is derived from an EMBL/GenBank/DDBJ whole genome shotgun (WGS) entry which is preliminary data.</text>
</comment>
<evidence type="ECO:0000256" key="6">
    <source>
        <dbReference type="PIRSR" id="PIRSR602403-1"/>
    </source>
</evidence>
<evidence type="ECO:0000256" key="3">
    <source>
        <dbReference type="ARBA" id="ARBA00022723"/>
    </source>
</evidence>
<feature type="binding site" description="axial binding residue" evidence="6">
    <location>
        <position position="513"/>
    </location>
    <ligand>
        <name>heme</name>
        <dbReference type="ChEBI" id="CHEBI:30413"/>
    </ligand>
    <ligandPart>
        <name>Fe</name>
        <dbReference type="ChEBI" id="CHEBI:18248"/>
    </ligandPart>
</feature>
<dbReference type="AlphaFoldDB" id="A0AAN6G734"/>
<dbReference type="PANTHER" id="PTHR24305:SF166">
    <property type="entry name" value="CYTOCHROME P450 12A4, MITOCHONDRIAL-RELATED"/>
    <property type="match status" value="1"/>
</dbReference>
<keyword evidence="4" id="KW-0560">Oxidoreductase</keyword>
<protein>
    <recommendedName>
        <fullName evidence="10">Cytochrome P450</fullName>
    </recommendedName>
</protein>
<dbReference type="EMBL" id="JAPDMQ010000603">
    <property type="protein sequence ID" value="KAK0522225.1"/>
    <property type="molecule type" value="Genomic_DNA"/>
</dbReference>
<gene>
    <name evidence="8" type="ORF">OC842_006529</name>
</gene>
<dbReference type="InterPro" id="IPR002403">
    <property type="entry name" value="Cyt_P450_E_grp-IV"/>
</dbReference>
<dbReference type="Gene3D" id="1.10.630.10">
    <property type="entry name" value="Cytochrome P450"/>
    <property type="match status" value="1"/>
</dbReference>
<keyword evidence="3 6" id="KW-0479">Metal-binding</keyword>
<evidence type="ECO:0000313" key="9">
    <source>
        <dbReference type="Proteomes" id="UP001176521"/>
    </source>
</evidence>
<dbReference type="GO" id="GO:0004497">
    <property type="term" value="F:monooxygenase activity"/>
    <property type="evidence" value="ECO:0007669"/>
    <property type="project" value="InterPro"/>
</dbReference>
<name>A0AAN6G734_9BASI</name>
<keyword evidence="5 6" id="KW-0408">Iron</keyword>
<evidence type="ECO:0000256" key="5">
    <source>
        <dbReference type="ARBA" id="ARBA00023004"/>
    </source>
</evidence>
<proteinExistence type="inferred from homology"/>
<evidence type="ECO:0008006" key="10">
    <source>
        <dbReference type="Google" id="ProtNLM"/>
    </source>
</evidence>
<keyword evidence="7" id="KW-1133">Transmembrane helix</keyword>
<dbReference type="InterPro" id="IPR001128">
    <property type="entry name" value="Cyt_P450"/>
</dbReference>
<dbReference type="GO" id="GO:0016705">
    <property type="term" value="F:oxidoreductase activity, acting on paired donors, with incorporation or reduction of molecular oxygen"/>
    <property type="evidence" value="ECO:0007669"/>
    <property type="project" value="InterPro"/>
</dbReference>
<organism evidence="8 9">
    <name type="scientific">Tilletia horrida</name>
    <dbReference type="NCBI Taxonomy" id="155126"/>
    <lineage>
        <taxon>Eukaryota</taxon>
        <taxon>Fungi</taxon>
        <taxon>Dikarya</taxon>
        <taxon>Basidiomycota</taxon>
        <taxon>Ustilaginomycotina</taxon>
        <taxon>Exobasidiomycetes</taxon>
        <taxon>Tilletiales</taxon>
        <taxon>Tilletiaceae</taxon>
        <taxon>Tilletia</taxon>
    </lineage>
</organism>
<comment type="similarity">
    <text evidence="2">Belongs to the cytochrome P450 family.</text>
</comment>
<evidence type="ECO:0000256" key="7">
    <source>
        <dbReference type="SAM" id="Phobius"/>
    </source>
</evidence>
<dbReference type="Proteomes" id="UP001176521">
    <property type="component" value="Unassembled WGS sequence"/>
</dbReference>
<dbReference type="PANTHER" id="PTHR24305">
    <property type="entry name" value="CYTOCHROME P450"/>
    <property type="match status" value="1"/>
</dbReference>